<gene>
    <name evidence="14" type="ORF">FF38_08580</name>
</gene>
<dbReference type="PANTHER" id="PTHR11690">
    <property type="entry name" value="AMILORIDE-SENSITIVE SODIUM CHANNEL-RELATED"/>
    <property type="match status" value="1"/>
</dbReference>
<comment type="subcellular location">
    <subcellularLocation>
        <location evidence="1">Membrane</location>
        <topology evidence="1">Multi-pass membrane protein</topology>
    </subcellularLocation>
</comment>
<keyword evidence="6 13" id="KW-1133">Transmembrane helix</keyword>
<keyword evidence="3 12" id="KW-0813">Transport</keyword>
<dbReference type="Gene3D" id="1.10.287.770">
    <property type="entry name" value="YojJ-like"/>
    <property type="match status" value="1"/>
</dbReference>
<evidence type="ECO:0000256" key="10">
    <source>
        <dbReference type="ARBA" id="ARBA00023201"/>
    </source>
</evidence>
<proteinExistence type="inferred from homology"/>
<evidence type="ECO:0000256" key="13">
    <source>
        <dbReference type="SAM" id="Phobius"/>
    </source>
</evidence>
<evidence type="ECO:0000256" key="5">
    <source>
        <dbReference type="ARBA" id="ARBA00022692"/>
    </source>
</evidence>
<evidence type="ECO:0000256" key="9">
    <source>
        <dbReference type="ARBA" id="ARBA00023136"/>
    </source>
</evidence>
<evidence type="ECO:0000256" key="11">
    <source>
        <dbReference type="ARBA" id="ARBA00023303"/>
    </source>
</evidence>
<dbReference type="OrthoDB" id="6436100at2759"/>
<dbReference type="PANTHER" id="PTHR11690:SF288">
    <property type="entry name" value="AMILORIDE-SENSITIVE NA+ CHANNEL-RELATED"/>
    <property type="match status" value="1"/>
</dbReference>
<evidence type="ECO:0000256" key="6">
    <source>
        <dbReference type="ARBA" id="ARBA00022989"/>
    </source>
</evidence>
<keyword evidence="9 13" id="KW-0472">Membrane</keyword>
<evidence type="ECO:0000256" key="7">
    <source>
        <dbReference type="ARBA" id="ARBA00023053"/>
    </source>
</evidence>
<dbReference type="AlphaFoldDB" id="A0A0L0C2G8"/>
<evidence type="ECO:0000256" key="8">
    <source>
        <dbReference type="ARBA" id="ARBA00023065"/>
    </source>
</evidence>
<feature type="transmembrane region" description="Helical" evidence="13">
    <location>
        <begin position="28"/>
        <end position="51"/>
    </location>
</feature>
<evidence type="ECO:0000256" key="2">
    <source>
        <dbReference type="ARBA" id="ARBA00007193"/>
    </source>
</evidence>
<dbReference type="OMA" id="CRIRTIH"/>
<dbReference type="Proteomes" id="UP000037069">
    <property type="component" value="Unassembled WGS sequence"/>
</dbReference>
<keyword evidence="15" id="KW-1185">Reference proteome</keyword>
<protein>
    <submittedName>
        <fullName evidence="14">Pickpocket protein 11</fullName>
    </submittedName>
</protein>
<keyword evidence="7" id="KW-0915">Sodium</keyword>
<sequence>MVLTTLYQAAKETLVEYFQKTSLNGFGLLYYITQLFWFMFIVMGVTFATYVCFTTLISFLSDPTVTALDTQKYTVYSVPFPSVAVCSNNKFSRKAIRSYALDITLRSSDYNTPEYWEHKLQQLSGLLNTDSIDFDEALKLHTDLESIFGEPFNTRKIIKMLTPKCEDLIVKCFWAGAAIDCREKFQLMAFGDGACCVFNYQYKKNPESLYYPNSTGPEMGLALILNSTTSDYFYAEDSTIGFNIKLFGTQRIPDVSMGEMEEFHVCPGEDVDVKLTLVSQHTVEDARAHSVRKRGCYFPYEHKEAAFDKSECLLKCKIRSIESLCNCIPFYASKDDIESKKVDELKEQCTLANSECLERYRVTWQTYYPINVDIKSHLKELLSDSLTCSDCFPLCSYNRYYYRKYVNRLRHTFRQHINQKYLGSITKLPRELSLVKIFYPSDIAIRYQKNVLYNWYQILSNIGGVIGICMGCSLISGIEIIYFGCYRLVERYLKLKNLASQEKKEW</sequence>
<evidence type="ECO:0000256" key="1">
    <source>
        <dbReference type="ARBA" id="ARBA00004141"/>
    </source>
</evidence>
<dbReference type="InterPro" id="IPR001873">
    <property type="entry name" value="ENaC"/>
</dbReference>
<dbReference type="Gene3D" id="2.60.470.10">
    <property type="entry name" value="Acid-sensing ion channels like domains"/>
    <property type="match status" value="1"/>
</dbReference>
<evidence type="ECO:0000313" key="14">
    <source>
        <dbReference type="EMBL" id="KNC26446.1"/>
    </source>
</evidence>
<evidence type="ECO:0000313" key="15">
    <source>
        <dbReference type="Proteomes" id="UP000037069"/>
    </source>
</evidence>
<evidence type="ECO:0000256" key="4">
    <source>
        <dbReference type="ARBA" id="ARBA00022461"/>
    </source>
</evidence>
<accession>A0A0L0C2G8</accession>
<dbReference type="GO" id="GO:0005886">
    <property type="term" value="C:plasma membrane"/>
    <property type="evidence" value="ECO:0007669"/>
    <property type="project" value="TreeGrafter"/>
</dbReference>
<evidence type="ECO:0000256" key="12">
    <source>
        <dbReference type="RuleBase" id="RU000679"/>
    </source>
</evidence>
<reference evidence="14 15" key="1">
    <citation type="journal article" date="2015" name="Nat. Commun.">
        <title>Lucilia cuprina genome unlocks parasitic fly biology to underpin future interventions.</title>
        <authorList>
            <person name="Anstead C.A."/>
            <person name="Korhonen P.K."/>
            <person name="Young N.D."/>
            <person name="Hall R.S."/>
            <person name="Jex A.R."/>
            <person name="Murali S.C."/>
            <person name="Hughes D.S."/>
            <person name="Lee S.F."/>
            <person name="Perry T."/>
            <person name="Stroehlein A.J."/>
            <person name="Ansell B.R."/>
            <person name="Breugelmans B."/>
            <person name="Hofmann A."/>
            <person name="Qu J."/>
            <person name="Dugan S."/>
            <person name="Lee S.L."/>
            <person name="Chao H."/>
            <person name="Dinh H."/>
            <person name="Han Y."/>
            <person name="Doddapaneni H.V."/>
            <person name="Worley K.C."/>
            <person name="Muzny D.M."/>
            <person name="Ioannidis P."/>
            <person name="Waterhouse R.M."/>
            <person name="Zdobnov E.M."/>
            <person name="James P.J."/>
            <person name="Bagnall N.H."/>
            <person name="Kotze A.C."/>
            <person name="Gibbs R.A."/>
            <person name="Richards S."/>
            <person name="Batterham P."/>
            <person name="Gasser R.B."/>
        </authorList>
    </citation>
    <scope>NUCLEOTIDE SEQUENCE [LARGE SCALE GENOMIC DNA]</scope>
    <source>
        <strain evidence="14 15">LS</strain>
        <tissue evidence="14">Full body</tissue>
    </source>
</reference>
<keyword evidence="5 12" id="KW-0812">Transmembrane</keyword>
<dbReference type="Pfam" id="PF00858">
    <property type="entry name" value="ASC"/>
    <property type="match status" value="1"/>
</dbReference>
<comment type="similarity">
    <text evidence="2 12">Belongs to the amiloride-sensitive sodium channel (TC 1.A.6) family.</text>
</comment>
<dbReference type="PRINTS" id="PR01078">
    <property type="entry name" value="AMINACHANNEL"/>
</dbReference>
<organism evidence="14 15">
    <name type="scientific">Lucilia cuprina</name>
    <name type="common">Green bottle fly</name>
    <name type="synonym">Australian sheep blowfly</name>
    <dbReference type="NCBI Taxonomy" id="7375"/>
    <lineage>
        <taxon>Eukaryota</taxon>
        <taxon>Metazoa</taxon>
        <taxon>Ecdysozoa</taxon>
        <taxon>Arthropoda</taxon>
        <taxon>Hexapoda</taxon>
        <taxon>Insecta</taxon>
        <taxon>Pterygota</taxon>
        <taxon>Neoptera</taxon>
        <taxon>Endopterygota</taxon>
        <taxon>Diptera</taxon>
        <taxon>Brachycera</taxon>
        <taxon>Muscomorpha</taxon>
        <taxon>Oestroidea</taxon>
        <taxon>Calliphoridae</taxon>
        <taxon>Luciliinae</taxon>
        <taxon>Lucilia</taxon>
    </lineage>
</organism>
<evidence type="ECO:0000256" key="3">
    <source>
        <dbReference type="ARBA" id="ARBA00022448"/>
    </source>
</evidence>
<name>A0A0L0C2G8_LUCCU</name>
<keyword evidence="8 12" id="KW-0406">Ion transport</keyword>
<comment type="caution">
    <text evidence="14">The sequence shown here is derived from an EMBL/GenBank/DDBJ whole genome shotgun (WGS) entry which is preliminary data.</text>
</comment>
<keyword evidence="10 12" id="KW-0739">Sodium transport</keyword>
<dbReference type="EMBL" id="JRES01000984">
    <property type="protein sequence ID" value="KNC26446.1"/>
    <property type="molecule type" value="Genomic_DNA"/>
</dbReference>
<keyword evidence="4 12" id="KW-0894">Sodium channel</keyword>
<feature type="transmembrane region" description="Helical" evidence="13">
    <location>
        <begin position="462"/>
        <end position="486"/>
    </location>
</feature>
<keyword evidence="11 12" id="KW-0407">Ion channel</keyword>
<dbReference type="GO" id="GO:0015280">
    <property type="term" value="F:ligand-gated sodium channel activity"/>
    <property type="evidence" value="ECO:0007669"/>
    <property type="project" value="TreeGrafter"/>
</dbReference>